<evidence type="ECO:0000313" key="2">
    <source>
        <dbReference type="EMBL" id="ARD67024.1"/>
    </source>
</evidence>
<dbReference type="EMBL" id="CP019962">
    <property type="protein sequence ID" value="ARD67024.1"/>
    <property type="molecule type" value="Genomic_DNA"/>
</dbReference>
<dbReference type="AlphaFoldDB" id="A0AAC9QVW6"/>
<protein>
    <submittedName>
        <fullName evidence="2">Uncharacterized protein</fullName>
    </submittedName>
</protein>
<dbReference type="KEGG" id="elim:B2M23_16450"/>
<proteinExistence type="predicted"/>
<evidence type="ECO:0000313" key="3">
    <source>
        <dbReference type="Proteomes" id="UP000192391"/>
    </source>
</evidence>
<gene>
    <name evidence="2" type="ORF">B2M23_16450</name>
</gene>
<organism evidence="2 3">
    <name type="scientific">Eubacterium limosum</name>
    <dbReference type="NCBI Taxonomy" id="1736"/>
    <lineage>
        <taxon>Bacteria</taxon>
        <taxon>Bacillati</taxon>
        <taxon>Bacillota</taxon>
        <taxon>Clostridia</taxon>
        <taxon>Eubacteriales</taxon>
        <taxon>Eubacteriaceae</taxon>
        <taxon>Eubacterium</taxon>
    </lineage>
</organism>
<dbReference type="Proteomes" id="UP000192391">
    <property type="component" value="Chromosome"/>
</dbReference>
<name>A0AAC9QVW6_EUBLI</name>
<evidence type="ECO:0000256" key="1">
    <source>
        <dbReference type="SAM" id="Coils"/>
    </source>
</evidence>
<accession>A0AAC9QVW6</accession>
<keyword evidence="1" id="KW-0175">Coiled coil</keyword>
<feature type="coiled-coil region" evidence="1">
    <location>
        <begin position="250"/>
        <end position="280"/>
    </location>
</feature>
<dbReference type="RefSeq" id="WP_038352330.1">
    <property type="nucleotide sequence ID" value="NZ_CP019962.1"/>
</dbReference>
<reference evidence="3" key="1">
    <citation type="journal article" date="2017" name="Sci. Rep.">
        <title>Determination of the Genome and Primary Transcriptome of Syngas Fermenting Eubacterium limosum ATCC 8486.</title>
        <authorList>
            <person name="Song Y."/>
            <person name="Shin J."/>
            <person name="Jeong Y."/>
            <person name="Jin S."/>
            <person name="Lee J.K."/>
            <person name="Kim D.R."/>
            <person name="Kim S.C."/>
            <person name="Cho S."/>
            <person name="Cho B.K."/>
        </authorList>
    </citation>
    <scope>NUCLEOTIDE SEQUENCE [LARGE SCALE GENOMIC DNA]</scope>
    <source>
        <strain evidence="3">ATCC 8486</strain>
    </source>
</reference>
<sequence>MDIDFYPDKNRVIRLIKEVANGQYKGDLNAVSKWLESSAELVGVNFFKTEKEISINFGCMRKMYDDIHDAYPVYMDTFKKKITQNSVFMVDLTQSKPLDFEQYLDEDETKDSLVGEIIVTMSKDWNHSASVATLQEYVLAHIDSKIDLLQKQIMPEDNLNLYRNHVIITNLLRENKDEIEGFLTENQFFDFWRGGRYERYETLQNAASSFSNCPEALKSIANLLTDEQVNFSAYHAHKTTINPSEISFNNDLINETIASLENYRERYKRETGQLNILDEKYNFDSEMDEER</sequence>